<feature type="repeat" description="ANK" evidence="2">
    <location>
        <begin position="1144"/>
        <end position="1167"/>
    </location>
</feature>
<evidence type="ECO:0008006" key="8">
    <source>
        <dbReference type="Google" id="ProtNLM"/>
    </source>
</evidence>
<evidence type="ECO:0000256" key="1">
    <source>
        <dbReference type="ARBA" id="ARBA00022737"/>
    </source>
</evidence>
<evidence type="ECO:0000259" key="4">
    <source>
        <dbReference type="Pfam" id="PF24809"/>
    </source>
</evidence>
<proteinExistence type="predicted"/>
<organism evidence="6 7">
    <name type="scientific">Trichoglossum hirsutum</name>
    <dbReference type="NCBI Taxonomy" id="265104"/>
    <lineage>
        <taxon>Eukaryota</taxon>
        <taxon>Fungi</taxon>
        <taxon>Dikarya</taxon>
        <taxon>Ascomycota</taxon>
        <taxon>Pezizomycotina</taxon>
        <taxon>Geoglossomycetes</taxon>
        <taxon>Geoglossales</taxon>
        <taxon>Geoglossaceae</taxon>
        <taxon>Trichoglossum</taxon>
    </lineage>
</organism>
<reference evidence="6" key="1">
    <citation type="submission" date="2021-03" db="EMBL/GenBank/DDBJ databases">
        <title>Comparative genomics and phylogenomic investigation of the class Geoglossomycetes provide insights into ecological specialization and systematics.</title>
        <authorList>
            <person name="Melie T."/>
            <person name="Pirro S."/>
            <person name="Miller A.N."/>
            <person name="Quandt A."/>
        </authorList>
    </citation>
    <scope>NUCLEOTIDE SEQUENCE</scope>
    <source>
        <strain evidence="6">CAQ_001_2017</strain>
    </source>
</reference>
<feature type="domain" description="GPI inositol-deacylase winged helix" evidence="3">
    <location>
        <begin position="537"/>
        <end position="608"/>
    </location>
</feature>
<feature type="repeat" description="ANK" evidence="2">
    <location>
        <begin position="1042"/>
        <end position="1066"/>
    </location>
</feature>
<dbReference type="Proteomes" id="UP000750711">
    <property type="component" value="Unassembled WGS sequence"/>
</dbReference>
<dbReference type="InterPro" id="IPR054471">
    <property type="entry name" value="GPIID_WHD"/>
</dbReference>
<dbReference type="PROSITE" id="PS50297">
    <property type="entry name" value="ANK_REP_REGION"/>
    <property type="match status" value="3"/>
</dbReference>
<dbReference type="PROSITE" id="PS50088">
    <property type="entry name" value="ANK_REPEAT"/>
    <property type="match status" value="3"/>
</dbReference>
<dbReference type="EMBL" id="JAGHQM010000335">
    <property type="protein sequence ID" value="KAH0562509.1"/>
    <property type="molecule type" value="Genomic_DNA"/>
</dbReference>
<protein>
    <recommendedName>
        <fullName evidence="8">NACHT domain-containing protein</fullName>
    </recommendedName>
</protein>
<evidence type="ECO:0000256" key="2">
    <source>
        <dbReference type="PROSITE-ProRule" id="PRU00023"/>
    </source>
</evidence>
<feature type="domain" description="DUF7708" evidence="4">
    <location>
        <begin position="97"/>
        <end position="196"/>
    </location>
</feature>
<name>A0A9P8LEI4_9PEZI</name>
<dbReference type="PANTHER" id="PTHR10039:SF14">
    <property type="entry name" value="NACHT DOMAIN-CONTAINING PROTEIN"/>
    <property type="match status" value="1"/>
</dbReference>
<keyword evidence="1" id="KW-0677">Repeat</keyword>
<dbReference type="SUPFAM" id="SSF52540">
    <property type="entry name" value="P-loop containing nucleoside triphosphate hydrolases"/>
    <property type="match status" value="1"/>
</dbReference>
<dbReference type="InterPro" id="IPR056884">
    <property type="entry name" value="NPHP3-like_N"/>
</dbReference>
<comment type="caution">
    <text evidence="6">The sequence shown here is derived from an EMBL/GenBank/DDBJ whole genome shotgun (WGS) entry which is preliminary data.</text>
</comment>
<keyword evidence="2" id="KW-0040">ANK repeat</keyword>
<dbReference type="SUPFAM" id="SSF48403">
    <property type="entry name" value="Ankyrin repeat"/>
    <property type="match status" value="1"/>
</dbReference>
<feature type="domain" description="Nephrocystin 3-like N-terminal" evidence="5">
    <location>
        <begin position="248"/>
        <end position="414"/>
    </location>
</feature>
<evidence type="ECO:0000313" key="7">
    <source>
        <dbReference type="Proteomes" id="UP000750711"/>
    </source>
</evidence>
<dbReference type="SMART" id="SM00248">
    <property type="entry name" value="ANK"/>
    <property type="match status" value="6"/>
</dbReference>
<accession>A0A9P8LEI4</accession>
<evidence type="ECO:0000313" key="6">
    <source>
        <dbReference type="EMBL" id="KAH0562509.1"/>
    </source>
</evidence>
<dbReference type="InterPro" id="IPR056125">
    <property type="entry name" value="DUF7708"/>
</dbReference>
<dbReference type="Pfam" id="PF22939">
    <property type="entry name" value="WHD_GPIID"/>
    <property type="match status" value="1"/>
</dbReference>
<evidence type="ECO:0000259" key="5">
    <source>
        <dbReference type="Pfam" id="PF24883"/>
    </source>
</evidence>
<dbReference type="InterPro" id="IPR002110">
    <property type="entry name" value="Ankyrin_rpt"/>
</dbReference>
<dbReference type="Pfam" id="PF12796">
    <property type="entry name" value="Ank_2"/>
    <property type="match status" value="2"/>
</dbReference>
<dbReference type="InterPro" id="IPR027417">
    <property type="entry name" value="P-loop_NTPase"/>
</dbReference>
<dbReference type="Gene3D" id="1.25.40.20">
    <property type="entry name" value="Ankyrin repeat-containing domain"/>
    <property type="match status" value="2"/>
</dbReference>
<feature type="repeat" description="ANK" evidence="2">
    <location>
        <begin position="1184"/>
        <end position="1217"/>
    </location>
</feature>
<dbReference type="Pfam" id="PF24809">
    <property type="entry name" value="DUF7708"/>
    <property type="match status" value="1"/>
</dbReference>
<gene>
    <name evidence="6" type="ORF">GP486_002801</name>
</gene>
<keyword evidence="7" id="KW-1185">Reference proteome</keyword>
<dbReference type="Pfam" id="PF24883">
    <property type="entry name" value="NPHP3_N"/>
    <property type="match status" value="1"/>
</dbReference>
<evidence type="ECO:0000259" key="3">
    <source>
        <dbReference type="Pfam" id="PF22939"/>
    </source>
</evidence>
<sequence length="1299" mass="146697">MTESFSTPDTSFRRVLEQFKATLSQDDREDFGLSTLDDLKLEILAIQEKQASEKKMKNSARLKSFLEAMEQYDEVVKVFLNTADILAFVWVASTFADAFDALLDAYQDIGENIPLLAQYESLFKDNPHMYTVLELIYADILEFHRKALGYFKQRMWRQLFHATWKTFRTKFSGILANLRRHKTLVESQANLIQFAEIQKTRAAAEAQVRSMQRAEVEHMQIVVRSWLSPASSDVDQENVAKVRADCPDTGRWLFRQSQIRSWCDPDSSLIPLLWLNGIPGAGKTVLTSLLIDECRKVSDVYVAFFYCKHRDPQRSTFVAIARSILLQLLRHKKALLSYIYKEASTSGESSLESSELTKKLLEVALKAFDKVYLIIDGLDECGKTEKKLISTWFQSIVNSTSTEDSGSLRCLFVSQADNDTGSLLNTIPTLQITSMHNREDITNYCAVWARKIQEKFELSPVDTESIVATVSSRADGEVSIWKLVMAFPNISDRHVSLCKAGHEQPLQSKFKNQIAQGDGSRTVSTRIRRGVKAKPSDREDAARLLGWLVCARRPLKWHEIQGAWSFDSDAQTFDYEERRLRTDSKELCGSLVEIRHGGVVDLVHLTAKLCVAHLTFQTATEEFNLTCLCLGYLNLPCFETGIPDTHIRKVVIQGHYAFMDYAVAHWFEHLERCVQGPQLDSQSFGILAGILRVFLSKHHSHIEGRPSTSKAISEAFQRFKTEDFFRELISVVNCTGGRTTANDKEWGQTHSLDLVGQIARVRSIIEEMTERSDPVQKRKLHTLYGPNAFKCSKTSCKYFYGGFVSGQERDRHIEKHQRAYYCTYPGCHIALVGYGSEKDLKKHEAEYHQEIEDGSTFPWYQAPASINICQEIRLSNLAAVETWMEQFKDNIPLEDSKGPLVAAIKCRNERILNMLLNRAPDYLLSNPTGNYRGDTCTNFFIRTAIESQNEEAVRTLLGLAKGITHNSLYSLVNTALSKGEDALAMELMGHPNSGLKGSSNRRKLMTTRASSYVTLAIRHARIAVVRSLSLDHGVQLDHEDSKSRTALMAAAEFGQEEIMKFLLETGKCNTSAITKKGETAALIAAKQGHEKMIRLLFPQEPLPREANSLLRSAELRNAARAGDAERVRALLKQKGVVPDLVDRGGYTPLLLAAENGHDSVVKQLLERPDVQINRRSIYKGGVRYGRTALHLAVYNGHEPIVRRLLSRKGVDVKAATYFPGHNYETALEVATARGNEAIIKLLEEHTPTFVPWSTAYPPMQLPEQNVSAQRSGVVENVSFYVRAQYKVLIRHYAGSRCRL</sequence>
<dbReference type="InterPro" id="IPR036770">
    <property type="entry name" value="Ankyrin_rpt-contain_sf"/>
</dbReference>
<dbReference type="Gene3D" id="3.40.50.300">
    <property type="entry name" value="P-loop containing nucleotide triphosphate hydrolases"/>
    <property type="match status" value="1"/>
</dbReference>
<dbReference type="PANTHER" id="PTHR10039">
    <property type="entry name" value="AMELOGENIN"/>
    <property type="match status" value="1"/>
</dbReference>